<dbReference type="Proteomes" id="UP001498469">
    <property type="component" value="Unassembled WGS sequence"/>
</dbReference>
<keyword evidence="1" id="KW-1133">Transmembrane helix</keyword>
<dbReference type="PANTHER" id="PTHR11328:SF24">
    <property type="entry name" value="MAJOR FACILITATOR SUPERFAMILY (MFS) PROFILE DOMAIN-CONTAINING PROTEIN"/>
    <property type="match status" value="1"/>
</dbReference>
<feature type="transmembrane region" description="Helical" evidence="1">
    <location>
        <begin position="28"/>
        <end position="48"/>
    </location>
</feature>
<evidence type="ECO:0000256" key="1">
    <source>
        <dbReference type="SAM" id="Phobius"/>
    </source>
</evidence>
<dbReference type="RefSeq" id="WP_253201833.1">
    <property type="nucleotide sequence ID" value="NZ_JAZHFS010000020.1"/>
</dbReference>
<evidence type="ECO:0000313" key="2">
    <source>
        <dbReference type="EMBL" id="MEF2114235.1"/>
    </source>
</evidence>
<proteinExistence type="predicted"/>
<feature type="transmembrane region" description="Helical" evidence="1">
    <location>
        <begin position="164"/>
        <end position="184"/>
    </location>
</feature>
<keyword evidence="1" id="KW-0472">Membrane</keyword>
<dbReference type="InterPro" id="IPR039672">
    <property type="entry name" value="MFS_2"/>
</dbReference>
<dbReference type="Pfam" id="PF13347">
    <property type="entry name" value="MFS_2"/>
    <property type="match status" value="1"/>
</dbReference>
<gene>
    <name evidence="2" type="ORF">SJI18_18225</name>
</gene>
<keyword evidence="1" id="KW-0812">Transmembrane</keyword>
<feature type="transmembrane region" description="Helical" evidence="1">
    <location>
        <begin position="280"/>
        <end position="297"/>
    </location>
</feature>
<dbReference type="Gene3D" id="1.20.1250.20">
    <property type="entry name" value="MFS general substrate transporter like domains"/>
    <property type="match status" value="1"/>
</dbReference>
<evidence type="ECO:0000313" key="3">
    <source>
        <dbReference type="Proteomes" id="UP001498469"/>
    </source>
</evidence>
<accession>A0ABU7US41</accession>
<feature type="transmembrane region" description="Helical" evidence="1">
    <location>
        <begin position="333"/>
        <end position="362"/>
    </location>
</feature>
<feature type="transmembrane region" description="Helical" evidence="1">
    <location>
        <begin position="246"/>
        <end position="274"/>
    </location>
</feature>
<dbReference type="NCBIfam" id="TIGR00792">
    <property type="entry name" value="gph"/>
    <property type="match status" value="1"/>
</dbReference>
<keyword evidence="3" id="KW-1185">Reference proteome</keyword>
<protein>
    <submittedName>
        <fullName evidence="2">MFS transporter</fullName>
    </submittedName>
</protein>
<dbReference type="SUPFAM" id="SSF103473">
    <property type="entry name" value="MFS general substrate transporter"/>
    <property type="match status" value="1"/>
</dbReference>
<dbReference type="PANTHER" id="PTHR11328">
    <property type="entry name" value="MAJOR FACILITATOR SUPERFAMILY DOMAIN-CONTAINING PROTEIN"/>
    <property type="match status" value="1"/>
</dbReference>
<feature type="transmembrane region" description="Helical" evidence="1">
    <location>
        <begin position="383"/>
        <end position="407"/>
    </location>
</feature>
<feature type="transmembrane region" description="Helical" evidence="1">
    <location>
        <begin position="309"/>
        <end position="327"/>
    </location>
</feature>
<feature type="transmembrane region" description="Helical" evidence="1">
    <location>
        <begin position="196"/>
        <end position="215"/>
    </location>
</feature>
<comment type="caution">
    <text evidence="2">The sequence shown here is derived from an EMBL/GenBank/DDBJ whole genome shotgun (WGS) entry which is preliminary data.</text>
</comment>
<feature type="transmembrane region" description="Helical" evidence="1">
    <location>
        <begin position="54"/>
        <end position="75"/>
    </location>
</feature>
<dbReference type="InterPro" id="IPR036259">
    <property type="entry name" value="MFS_trans_sf"/>
</dbReference>
<dbReference type="EMBL" id="JAZHFS010000020">
    <property type="protein sequence ID" value="MEF2114235.1"/>
    <property type="molecule type" value="Genomic_DNA"/>
</dbReference>
<dbReference type="InterPro" id="IPR001927">
    <property type="entry name" value="Na/Gal_symport"/>
</dbReference>
<dbReference type="CDD" id="cd17332">
    <property type="entry name" value="MFS_MelB_like"/>
    <property type="match status" value="1"/>
</dbReference>
<organism evidence="2 3">
    <name type="scientific">Clostridium frigoriphilum</name>
    <dbReference type="NCBI Taxonomy" id="443253"/>
    <lineage>
        <taxon>Bacteria</taxon>
        <taxon>Bacillati</taxon>
        <taxon>Bacillota</taxon>
        <taxon>Clostridia</taxon>
        <taxon>Eubacteriales</taxon>
        <taxon>Clostridiaceae</taxon>
        <taxon>Clostridium</taxon>
    </lineage>
</organism>
<sequence>METKLSNKEMVIQKMVTKKLSFGTKVSYGLGEFACSIVWSLIASYLLFFYTDVFGLPGTVVAVLLLVARVWDCVVDPLLGIVMEHTNTRFGRFRPYILFGSIALCIFNVLTFYTPSFTGVSKIIYAAVTYLLLGSVHSLVNVPYGALATVMTRDTNERTSLNSFRGFFGTIAGILTGATVMPLIQILGKGNNQKGYFYASIVLSLISMPMLFITFKNCKEVITPTKAEKPTVKQSLKAAFSNKQLLLVYATLFLLFTGLFERLGTLMYYCIYYLKRPDLIAVLFTLLSVCMAIGSFIPSIATKHIEKSTLLRIGLVTTGISLCGIYLTPETNITMILILSVFACIPLGINGIMIFSMVADCIDDNQLKTGFRSDGSIYSFTSLITKISNALVGALSVTFLGMVGYVAKAQQTAEAVHGINIIVNLLPGIMFLLATIPMSFYGITKIRATKTSEILLERRNKSITEE</sequence>
<reference evidence="2 3" key="1">
    <citation type="submission" date="2023-11" db="EMBL/GenBank/DDBJ databases">
        <title>Draft genome sequence of a psychrophilic Clostridium strain from permafrost water brine.</title>
        <authorList>
            <person name="Shcherbakova V.A."/>
            <person name="Trubitsyn V.E."/>
            <person name="Zakharyuk A.G."/>
        </authorList>
    </citation>
    <scope>NUCLEOTIDE SEQUENCE [LARGE SCALE GENOMIC DNA]</scope>
    <source>
        <strain evidence="2 3">14F</strain>
    </source>
</reference>
<feature type="transmembrane region" description="Helical" evidence="1">
    <location>
        <begin position="96"/>
        <end position="117"/>
    </location>
</feature>
<feature type="transmembrane region" description="Helical" evidence="1">
    <location>
        <begin position="419"/>
        <end position="443"/>
    </location>
</feature>
<feature type="transmembrane region" description="Helical" evidence="1">
    <location>
        <begin position="123"/>
        <end position="144"/>
    </location>
</feature>
<name>A0ABU7US41_9CLOT</name>